<protein>
    <submittedName>
        <fullName evidence="1">Uncharacterized protein</fullName>
    </submittedName>
</protein>
<dbReference type="Proteomes" id="UP000199128">
    <property type="component" value="Unassembled WGS sequence"/>
</dbReference>
<gene>
    <name evidence="1" type="ORF">SAMN05216446_1679</name>
</gene>
<dbReference type="EMBL" id="FOGP01000007">
    <property type="protein sequence ID" value="SER67291.1"/>
    <property type="molecule type" value="Genomic_DNA"/>
</dbReference>
<name>A0A1H9R374_9ACTN</name>
<dbReference type="AlphaFoldDB" id="A0A1H9R374"/>
<evidence type="ECO:0000313" key="2">
    <source>
        <dbReference type="Proteomes" id="UP000199128"/>
    </source>
</evidence>
<evidence type="ECO:0000313" key="1">
    <source>
        <dbReference type="EMBL" id="SER67291.1"/>
    </source>
</evidence>
<dbReference type="RefSeq" id="WP_091009791.1">
    <property type="nucleotide sequence ID" value="NZ_FOGP01000007.1"/>
</dbReference>
<sequence>MGGGVGRGLDFGNTWGSGRLPIDTGEPDTIPEADWHIGRSLGAAAMNYDIKDPRTGKTYRFVEGTTISHVEVFAGKGTRNKLRPKVAAGLSERYGGRPRDWKHVKGLGTIEAGGRFRTAEVHWFEERGAGRVEFKVKRWLD</sequence>
<accession>A0A1H9R374</accession>
<reference evidence="2" key="1">
    <citation type="submission" date="2016-10" db="EMBL/GenBank/DDBJ databases">
        <authorList>
            <person name="Varghese N."/>
            <person name="Submissions S."/>
        </authorList>
    </citation>
    <scope>NUCLEOTIDE SEQUENCE [LARGE SCALE GENOMIC DNA]</scope>
    <source>
        <strain evidence="2">KHGC19</strain>
    </source>
</reference>
<organism evidence="1 2">
    <name type="scientific">Parafannyhessea umbonata</name>
    <dbReference type="NCBI Taxonomy" id="604330"/>
    <lineage>
        <taxon>Bacteria</taxon>
        <taxon>Bacillati</taxon>
        <taxon>Actinomycetota</taxon>
        <taxon>Coriobacteriia</taxon>
        <taxon>Coriobacteriales</taxon>
        <taxon>Atopobiaceae</taxon>
        <taxon>Parafannyhessea</taxon>
    </lineage>
</organism>
<proteinExistence type="predicted"/>